<dbReference type="Pfam" id="PF00560">
    <property type="entry name" value="LRR_1"/>
    <property type="match status" value="2"/>
</dbReference>
<feature type="compositionally biased region" description="Polar residues" evidence="3">
    <location>
        <begin position="638"/>
        <end position="671"/>
    </location>
</feature>
<feature type="compositionally biased region" description="Low complexity" evidence="3">
    <location>
        <begin position="405"/>
        <end position="420"/>
    </location>
</feature>
<dbReference type="InterPro" id="IPR032675">
    <property type="entry name" value="LRR_dom_sf"/>
</dbReference>
<dbReference type="SMART" id="SM00364">
    <property type="entry name" value="LRR_BAC"/>
    <property type="match status" value="4"/>
</dbReference>
<dbReference type="SMART" id="SM00369">
    <property type="entry name" value="LRR_TYP"/>
    <property type="match status" value="4"/>
</dbReference>
<feature type="region of interest" description="Disordered" evidence="3">
    <location>
        <begin position="559"/>
        <end position="586"/>
    </location>
</feature>
<dbReference type="Proteomes" id="UP001217089">
    <property type="component" value="Unassembled WGS sequence"/>
</dbReference>
<feature type="region of interest" description="Disordered" evidence="3">
    <location>
        <begin position="447"/>
        <end position="466"/>
    </location>
</feature>
<keyword evidence="1" id="KW-0433">Leucine-rich repeat</keyword>
<comment type="caution">
    <text evidence="4">The sequence shown here is derived from an EMBL/GenBank/DDBJ whole genome shotgun (WGS) entry which is preliminary data.</text>
</comment>
<evidence type="ECO:0000256" key="2">
    <source>
        <dbReference type="ARBA" id="ARBA00022737"/>
    </source>
</evidence>
<reference evidence="4 5" key="1">
    <citation type="submission" date="2022-12" db="EMBL/GenBank/DDBJ databases">
        <title>Chromosome-level genome of Tegillarca granosa.</title>
        <authorList>
            <person name="Kim J."/>
        </authorList>
    </citation>
    <scope>NUCLEOTIDE SEQUENCE [LARGE SCALE GENOMIC DNA]</scope>
    <source>
        <strain evidence="4">Teg-2019</strain>
        <tissue evidence="4">Adductor muscle</tissue>
    </source>
</reference>
<evidence type="ECO:0000256" key="1">
    <source>
        <dbReference type="ARBA" id="ARBA00022614"/>
    </source>
</evidence>
<dbReference type="PANTHER" id="PTHR48051">
    <property type="match status" value="1"/>
</dbReference>
<dbReference type="PANTHER" id="PTHR48051:SF21">
    <property type="entry name" value="CALPONIN-HOMOLOGY (CH) DOMAIN-CONTAINING PROTEIN"/>
    <property type="match status" value="1"/>
</dbReference>
<dbReference type="Gene3D" id="3.80.10.10">
    <property type="entry name" value="Ribonuclease Inhibitor"/>
    <property type="match status" value="1"/>
</dbReference>
<dbReference type="EMBL" id="JARBDR010000640">
    <property type="protein sequence ID" value="KAJ8310915.1"/>
    <property type="molecule type" value="Genomic_DNA"/>
</dbReference>
<feature type="compositionally biased region" description="Basic and acidic residues" evidence="3">
    <location>
        <begin position="812"/>
        <end position="823"/>
    </location>
</feature>
<proteinExistence type="predicted"/>
<keyword evidence="2" id="KW-0677">Repeat</keyword>
<evidence type="ECO:0000313" key="4">
    <source>
        <dbReference type="EMBL" id="KAJ8310915.1"/>
    </source>
</evidence>
<dbReference type="InterPro" id="IPR003591">
    <property type="entry name" value="Leu-rich_rpt_typical-subtyp"/>
</dbReference>
<feature type="compositionally biased region" description="Polar residues" evidence="3">
    <location>
        <begin position="381"/>
        <end position="404"/>
    </location>
</feature>
<dbReference type="SUPFAM" id="SSF52058">
    <property type="entry name" value="L domain-like"/>
    <property type="match status" value="1"/>
</dbReference>
<keyword evidence="5" id="KW-1185">Reference proteome</keyword>
<feature type="compositionally biased region" description="Polar residues" evidence="3">
    <location>
        <begin position="742"/>
        <end position="780"/>
    </location>
</feature>
<gene>
    <name evidence="4" type="ORF">KUTeg_012780</name>
</gene>
<sequence length="872" mass="98801">MATPYSSGGQSPTSLSRTIERVFEDAQHTGEITLSGRKLREYPKIAPKYDLADTIHTDLSKNRFSEIPREVCEYTSMEKLNCYHNVIKVIPEAIVQLQALTHLNISRNQLSTIPPFISQIQTLEVLIANHNRLVSLPEEIGILDRLMSLDVSCNEISHLPTQIGDLKSLRLLNVRRNLLIELPLEISKLNLRRLDFSSNKISCIPTVFRKIETLDEIILDHNPLTLPPAHICTKGKQHIMKFLQLEAIKEDRKRGVLNEAEMKRLVRKSLPPQQSISSEEFRNMMDSPENKWKRHTVLSSDSGYSTTDSIEKCGWSPSDAPQANGDLEELSNLALRTGEVVKDHRTGRDRKILGHLGMEMRSPMDNRPPPLVNHNLDHNAINPTVSPETPTPTQGHFQYSPTLLSNHHATNSNSNSSVTSPQSPCVSVANSTPYNPDDITRELQRQKSEYERKKKQAEQLRLQQEEEEKEQRRRAALRLQEEQRLLLDQKREEMRLHDEANKRHMEEMRQQEIQRAEEARKREEARLFEEARQREELRKAAEEQKLREEARLREELKKKVVSGGKEKEESPKVETKKEKPRVRTTQSAASLSYGFYSGRHDNSYSYRYEDSYLPDTYSMQYRKPALSSNSFKDESKKTPNTTSQYRRTVSDSSKTLQNSSHPPGTSRSNVLKNGPSNPRNPASSSNPSTPLVSPSPSPRSSMGSAGPSPASSTSSINKAGESKSTSSVIRRPKTSDRVASSAPGSRATTPSERRTVTTPTGSRATTPRTPTANSISTSSARKNHISAEEESRQKQQSQRTHPNPETQKAKSSRLEDNRFRPHETTNNYVSKRTTTEEDKKKSTSSLSSRTHLSSSNISKRTENNRVGRFFSL</sequence>
<organism evidence="4 5">
    <name type="scientific">Tegillarca granosa</name>
    <name type="common">Malaysian cockle</name>
    <name type="synonym">Anadara granosa</name>
    <dbReference type="NCBI Taxonomy" id="220873"/>
    <lineage>
        <taxon>Eukaryota</taxon>
        <taxon>Metazoa</taxon>
        <taxon>Spiralia</taxon>
        <taxon>Lophotrochozoa</taxon>
        <taxon>Mollusca</taxon>
        <taxon>Bivalvia</taxon>
        <taxon>Autobranchia</taxon>
        <taxon>Pteriomorphia</taxon>
        <taxon>Arcoida</taxon>
        <taxon>Arcoidea</taxon>
        <taxon>Arcidae</taxon>
        <taxon>Tegillarca</taxon>
    </lineage>
</organism>
<dbReference type="InterPro" id="IPR001611">
    <property type="entry name" value="Leu-rich_rpt"/>
</dbReference>
<dbReference type="Pfam" id="PF13855">
    <property type="entry name" value="LRR_8"/>
    <property type="match status" value="1"/>
</dbReference>
<dbReference type="PROSITE" id="PS51450">
    <property type="entry name" value="LRR"/>
    <property type="match status" value="2"/>
</dbReference>
<protein>
    <submittedName>
        <fullName evidence="4">Uncharacterized protein</fullName>
    </submittedName>
</protein>
<feature type="compositionally biased region" description="Polar residues" evidence="3">
    <location>
        <begin position="421"/>
        <end position="434"/>
    </location>
</feature>
<name>A0ABQ9F408_TEGGR</name>
<feature type="compositionally biased region" description="Low complexity" evidence="3">
    <location>
        <begin position="673"/>
        <end position="715"/>
    </location>
</feature>
<feature type="region of interest" description="Disordered" evidence="3">
    <location>
        <begin position="359"/>
        <end position="438"/>
    </location>
</feature>
<feature type="compositionally biased region" description="Basic and acidic residues" evidence="3">
    <location>
        <begin position="559"/>
        <end position="577"/>
    </location>
</feature>
<accession>A0ABQ9F408</accession>
<evidence type="ECO:0000313" key="5">
    <source>
        <dbReference type="Proteomes" id="UP001217089"/>
    </source>
</evidence>
<dbReference type="InterPro" id="IPR050216">
    <property type="entry name" value="LRR_domain-containing"/>
</dbReference>
<feature type="compositionally biased region" description="Basic and acidic residues" evidence="3">
    <location>
        <begin position="447"/>
        <end position="458"/>
    </location>
</feature>
<evidence type="ECO:0000256" key="3">
    <source>
        <dbReference type="SAM" id="MobiDB-lite"/>
    </source>
</evidence>
<feature type="region of interest" description="Disordered" evidence="3">
    <location>
        <begin position="627"/>
        <end position="872"/>
    </location>
</feature>
<feature type="compositionally biased region" description="Low complexity" evidence="3">
    <location>
        <begin position="843"/>
        <end position="855"/>
    </location>
</feature>